<organism evidence="1 2">
    <name type="scientific">Meiothermus granaticius NBRC 107808</name>
    <dbReference type="NCBI Taxonomy" id="1227551"/>
    <lineage>
        <taxon>Bacteria</taxon>
        <taxon>Thermotogati</taxon>
        <taxon>Deinococcota</taxon>
        <taxon>Deinococci</taxon>
        <taxon>Thermales</taxon>
        <taxon>Thermaceae</taxon>
        <taxon>Meiothermus</taxon>
    </lineage>
</organism>
<accession>A0A399FBF6</accession>
<gene>
    <name evidence="1" type="ORF">Mgrana_01792</name>
</gene>
<protein>
    <recommendedName>
        <fullName evidence="3">Lipoprotein</fullName>
    </recommendedName>
</protein>
<evidence type="ECO:0008006" key="3">
    <source>
        <dbReference type="Google" id="ProtNLM"/>
    </source>
</evidence>
<sequence length="36" mass="3937">MHKIPLALGFLLLLAACKGRGGSNSTNPWHTYQRSP</sequence>
<dbReference type="EMBL" id="QWLB01000022">
    <property type="protein sequence ID" value="RIH92242.1"/>
    <property type="molecule type" value="Genomic_DNA"/>
</dbReference>
<name>A0A399FBF6_9DEIN</name>
<comment type="caution">
    <text evidence="1">The sequence shown here is derived from an EMBL/GenBank/DDBJ whole genome shotgun (WGS) entry which is preliminary data.</text>
</comment>
<proteinExistence type="predicted"/>
<keyword evidence="2" id="KW-1185">Reference proteome</keyword>
<evidence type="ECO:0000313" key="2">
    <source>
        <dbReference type="Proteomes" id="UP000266178"/>
    </source>
</evidence>
<dbReference type="AlphaFoldDB" id="A0A399FBF6"/>
<dbReference type="Proteomes" id="UP000266178">
    <property type="component" value="Unassembled WGS sequence"/>
</dbReference>
<dbReference type="PROSITE" id="PS51257">
    <property type="entry name" value="PROKAR_LIPOPROTEIN"/>
    <property type="match status" value="1"/>
</dbReference>
<reference evidence="1 2" key="1">
    <citation type="submission" date="2018-08" db="EMBL/GenBank/DDBJ databases">
        <title>Meiothermus granaticius genome AF-68 sequencing project.</title>
        <authorList>
            <person name="Da Costa M.S."/>
            <person name="Albuquerque L."/>
            <person name="Raposo P."/>
            <person name="Froufe H.J.C."/>
            <person name="Barroso C.S."/>
            <person name="Egas C."/>
        </authorList>
    </citation>
    <scope>NUCLEOTIDE SEQUENCE [LARGE SCALE GENOMIC DNA]</scope>
    <source>
        <strain evidence="1 2">AF-68</strain>
    </source>
</reference>
<evidence type="ECO:0000313" key="1">
    <source>
        <dbReference type="EMBL" id="RIH92242.1"/>
    </source>
</evidence>